<accession>A0AAV4R2J0</accession>
<feature type="compositionally biased region" description="Basic and acidic residues" evidence="1">
    <location>
        <begin position="7"/>
        <end position="16"/>
    </location>
</feature>
<evidence type="ECO:0000313" key="3">
    <source>
        <dbReference type="Proteomes" id="UP001054945"/>
    </source>
</evidence>
<dbReference type="EMBL" id="BPLR01007215">
    <property type="protein sequence ID" value="GIY15224.1"/>
    <property type="molecule type" value="Genomic_DNA"/>
</dbReference>
<organism evidence="2 3">
    <name type="scientific">Caerostris extrusa</name>
    <name type="common">Bark spider</name>
    <name type="synonym">Caerostris bankana</name>
    <dbReference type="NCBI Taxonomy" id="172846"/>
    <lineage>
        <taxon>Eukaryota</taxon>
        <taxon>Metazoa</taxon>
        <taxon>Ecdysozoa</taxon>
        <taxon>Arthropoda</taxon>
        <taxon>Chelicerata</taxon>
        <taxon>Arachnida</taxon>
        <taxon>Araneae</taxon>
        <taxon>Araneomorphae</taxon>
        <taxon>Entelegynae</taxon>
        <taxon>Araneoidea</taxon>
        <taxon>Araneidae</taxon>
        <taxon>Caerostris</taxon>
    </lineage>
</organism>
<comment type="caution">
    <text evidence="2">The sequence shown here is derived from an EMBL/GenBank/DDBJ whole genome shotgun (WGS) entry which is preliminary data.</text>
</comment>
<keyword evidence="3" id="KW-1185">Reference proteome</keyword>
<evidence type="ECO:0000313" key="2">
    <source>
        <dbReference type="EMBL" id="GIY15224.1"/>
    </source>
</evidence>
<feature type="region of interest" description="Disordered" evidence="1">
    <location>
        <begin position="1"/>
        <end position="21"/>
    </location>
</feature>
<sequence length="140" mass="15822">MNNVSIDCDKAHEESRNSNISAKTLKELKIDESTSLGSKKRVSRVAKKLKTAKAIKPTSTEHREQTVENKNASNSTKITKQNRKKISKKAVALKKQAIKWSHKIKEPKMEQPMELVALTTNNVAYISEEETFGKTVQEKK</sequence>
<dbReference type="Proteomes" id="UP001054945">
    <property type="component" value="Unassembled WGS sequence"/>
</dbReference>
<feature type="compositionally biased region" description="Basic residues" evidence="1">
    <location>
        <begin position="38"/>
        <end position="53"/>
    </location>
</feature>
<name>A0AAV4R2J0_CAEEX</name>
<protein>
    <submittedName>
        <fullName evidence="2">Uncharacterized protein</fullName>
    </submittedName>
</protein>
<gene>
    <name evidence="2" type="ORF">CEXT_293511</name>
</gene>
<reference evidence="2 3" key="1">
    <citation type="submission" date="2021-06" db="EMBL/GenBank/DDBJ databases">
        <title>Caerostris extrusa draft genome.</title>
        <authorList>
            <person name="Kono N."/>
            <person name="Arakawa K."/>
        </authorList>
    </citation>
    <scope>NUCLEOTIDE SEQUENCE [LARGE SCALE GENOMIC DNA]</scope>
</reference>
<proteinExistence type="predicted"/>
<feature type="compositionally biased region" description="Polar residues" evidence="1">
    <location>
        <begin position="68"/>
        <end position="79"/>
    </location>
</feature>
<evidence type="ECO:0000256" key="1">
    <source>
        <dbReference type="SAM" id="MobiDB-lite"/>
    </source>
</evidence>
<dbReference type="AlphaFoldDB" id="A0AAV4R2J0"/>
<feature type="non-terminal residue" evidence="2">
    <location>
        <position position="140"/>
    </location>
</feature>
<feature type="region of interest" description="Disordered" evidence="1">
    <location>
        <begin position="33"/>
        <end position="88"/>
    </location>
</feature>